<evidence type="ECO:0000259" key="4">
    <source>
        <dbReference type="Pfam" id="PF00294"/>
    </source>
</evidence>
<evidence type="ECO:0000313" key="5">
    <source>
        <dbReference type="EMBL" id="AIF02328.1"/>
    </source>
</evidence>
<protein>
    <submittedName>
        <fullName evidence="5">Ribokinase-like domain-containing protein</fullName>
    </submittedName>
</protein>
<evidence type="ECO:0000256" key="2">
    <source>
        <dbReference type="ARBA" id="ARBA00022679"/>
    </source>
</evidence>
<sequence>MLALIGLKNGSKFLHIICFEPFERDLYEIIRVEMMLTVFGSTALDTIRTPTKVLKDVLGGAATFAGISASFFVNTGLIAVIGKDFPKKYHNILASHLNLDGLSVKNGKTFRYDGKYDETLSTRTTLRTELNVLENFHPVVPEQYKKSQFVYLANNDPDQNVALIKEFDRVKFSMCDTIEFWISTKKASVVKMFKQVDAVVINDEEAKLLTKESNLIKCAKKIMDWGTEYVIIKKGQHGSILFFEDVIFPSVGLPIENVVDPTGAGDSFAGAMIGYLTSKKKTDLATIKKSAIYGNVMGSFAVQGYGLEGLLRINKMDIKKRIALYEKITRF</sequence>
<dbReference type="InterPro" id="IPR011611">
    <property type="entry name" value="PfkB_dom"/>
</dbReference>
<name>A0A075GKY7_9ARCH</name>
<feature type="domain" description="Carbohydrate kinase PfkB" evidence="4">
    <location>
        <begin position="45"/>
        <end position="307"/>
    </location>
</feature>
<reference evidence="5" key="1">
    <citation type="journal article" date="2014" name="Genome Biol. Evol.">
        <title>Pangenome evidence for extensive interdomain horizontal transfer affecting lineage core and shell genes in uncultured planktonic thaumarchaeota and euryarchaeota.</title>
        <authorList>
            <person name="Deschamps P."/>
            <person name="Zivanovic Y."/>
            <person name="Moreira D."/>
            <person name="Rodriguez-Valera F."/>
            <person name="Lopez-Garcia P."/>
        </authorList>
    </citation>
    <scope>NUCLEOTIDE SEQUENCE</scope>
</reference>
<dbReference type="GO" id="GO:0016301">
    <property type="term" value="F:kinase activity"/>
    <property type="evidence" value="ECO:0007669"/>
    <property type="project" value="UniProtKB-KW"/>
</dbReference>
<dbReference type="InterPro" id="IPR002173">
    <property type="entry name" value="Carboh/pur_kinase_PfkB_CS"/>
</dbReference>
<dbReference type="SUPFAM" id="SSF53613">
    <property type="entry name" value="Ribokinase-like"/>
    <property type="match status" value="1"/>
</dbReference>
<dbReference type="PROSITE" id="PS00584">
    <property type="entry name" value="PFKB_KINASES_2"/>
    <property type="match status" value="1"/>
</dbReference>
<dbReference type="AlphaFoldDB" id="A0A075GKY7"/>
<dbReference type="PANTHER" id="PTHR10584:SF166">
    <property type="entry name" value="RIBOKINASE"/>
    <property type="match status" value="1"/>
</dbReference>
<dbReference type="Gene3D" id="3.40.1190.20">
    <property type="match status" value="1"/>
</dbReference>
<accession>A0A075GKY7</accession>
<organism evidence="5">
    <name type="scientific">uncultured marine thaumarchaeote KM3_156_A10</name>
    <dbReference type="NCBI Taxonomy" id="1456021"/>
    <lineage>
        <taxon>Archaea</taxon>
        <taxon>Nitrososphaerota</taxon>
        <taxon>environmental samples</taxon>
    </lineage>
</organism>
<keyword evidence="2" id="KW-0808">Transferase</keyword>
<keyword evidence="3 5" id="KW-0418">Kinase</keyword>
<evidence type="ECO:0000256" key="1">
    <source>
        <dbReference type="ARBA" id="ARBA00010688"/>
    </source>
</evidence>
<dbReference type="InterPro" id="IPR029056">
    <property type="entry name" value="Ribokinase-like"/>
</dbReference>
<proteinExistence type="inferred from homology"/>
<evidence type="ECO:0000256" key="3">
    <source>
        <dbReference type="ARBA" id="ARBA00022777"/>
    </source>
</evidence>
<dbReference type="Pfam" id="PF00294">
    <property type="entry name" value="PfkB"/>
    <property type="match status" value="1"/>
</dbReference>
<dbReference type="EMBL" id="KF900646">
    <property type="protein sequence ID" value="AIF02328.1"/>
    <property type="molecule type" value="Genomic_DNA"/>
</dbReference>
<dbReference type="PANTHER" id="PTHR10584">
    <property type="entry name" value="SUGAR KINASE"/>
    <property type="match status" value="1"/>
</dbReference>
<comment type="similarity">
    <text evidence="1">Belongs to the carbohydrate kinase PfkB family.</text>
</comment>
<dbReference type="GO" id="GO:0005829">
    <property type="term" value="C:cytosol"/>
    <property type="evidence" value="ECO:0007669"/>
    <property type="project" value="TreeGrafter"/>
</dbReference>